<evidence type="ECO:0000256" key="2">
    <source>
        <dbReference type="SAM" id="MobiDB-lite"/>
    </source>
</evidence>
<sequence>MHERPFTVSVASAVAAPAYPDIILTCLRGASQYPVLVLTGSDHPEGNLFSSSSQRVKWRFPDQTETLELQNGEKTGSREKKKTSRAQQNDERDHELEPLSGSPPNVILLSMLEELEAKLDNLQNTLEDVPSRVAGLMEQIWIEKGQYYLQNGGVSLGMVSPVTVRDCSFRRPPPINLSVRARELNQCLQPTSPQGCEPLQSQCLQPTSPHWLEPQQSQCLQPMSLDGNGLQQDSAISTCPPLDVPVIPGEPNLCRAPTFDEEEEPQQDQCTQPQPEELVKKEQLYGDSWGPHQNICLHPPFHEGLEPQQNHCRQPVLPDEKESDERIKQELLCFNGEGPQQTHCRQPAFQEEQSLQHSASLQQVLSDAHEQHQKCKMEPMHPEAQNADQHYKLEPLYPENCYQSYRQVPLHPEDCNKNSNLQPTCTDVQGPLVSCSFLAQNTANTDGAIATEPLERGKSDVLLFKAIPAQQSQKESMNSKEKLKASGGRKNFAHKINERKRQRIHRSEKFNNKILLRHKRIYTGLGAHDLIKKQDLKAIYEQDGKDGTKDVTVLAGIVASENGETVGGVMLVSVTTCGSTSLE</sequence>
<name>A0AAV7SU72_PLEWA</name>
<keyword evidence="4" id="KW-1185">Reference proteome</keyword>
<evidence type="ECO:0000313" key="3">
    <source>
        <dbReference type="EMBL" id="KAJ1167637.1"/>
    </source>
</evidence>
<organism evidence="3 4">
    <name type="scientific">Pleurodeles waltl</name>
    <name type="common">Iberian ribbed newt</name>
    <dbReference type="NCBI Taxonomy" id="8319"/>
    <lineage>
        <taxon>Eukaryota</taxon>
        <taxon>Metazoa</taxon>
        <taxon>Chordata</taxon>
        <taxon>Craniata</taxon>
        <taxon>Vertebrata</taxon>
        <taxon>Euteleostomi</taxon>
        <taxon>Amphibia</taxon>
        <taxon>Batrachia</taxon>
        <taxon>Caudata</taxon>
        <taxon>Salamandroidea</taxon>
        <taxon>Salamandridae</taxon>
        <taxon>Pleurodelinae</taxon>
        <taxon>Pleurodeles</taxon>
    </lineage>
</organism>
<feature type="compositionally biased region" description="Basic and acidic residues" evidence="2">
    <location>
        <begin position="88"/>
        <end position="97"/>
    </location>
</feature>
<dbReference type="EMBL" id="JANPWB010000008">
    <property type="protein sequence ID" value="KAJ1167637.1"/>
    <property type="molecule type" value="Genomic_DNA"/>
</dbReference>
<reference evidence="3" key="1">
    <citation type="journal article" date="2022" name="bioRxiv">
        <title>Sequencing and chromosome-scale assembly of the giantPleurodeles waltlgenome.</title>
        <authorList>
            <person name="Brown T."/>
            <person name="Elewa A."/>
            <person name="Iarovenko S."/>
            <person name="Subramanian E."/>
            <person name="Araus A.J."/>
            <person name="Petzold A."/>
            <person name="Susuki M."/>
            <person name="Suzuki K.-i.T."/>
            <person name="Hayashi T."/>
            <person name="Toyoda A."/>
            <person name="Oliveira C."/>
            <person name="Osipova E."/>
            <person name="Leigh N.D."/>
            <person name="Simon A."/>
            <person name="Yun M.H."/>
        </authorList>
    </citation>
    <scope>NUCLEOTIDE SEQUENCE</scope>
    <source>
        <strain evidence="3">20211129_DDA</strain>
        <tissue evidence="3">Liver</tissue>
    </source>
</reference>
<feature type="region of interest" description="Disordered" evidence="2">
    <location>
        <begin position="255"/>
        <end position="275"/>
    </location>
</feature>
<gene>
    <name evidence="3" type="ORF">NDU88_008026</name>
</gene>
<evidence type="ECO:0000313" key="4">
    <source>
        <dbReference type="Proteomes" id="UP001066276"/>
    </source>
</evidence>
<feature type="coiled-coil region" evidence="1">
    <location>
        <begin position="105"/>
        <end position="132"/>
    </location>
</feature>
<accession>A0AAV7SU72</accession>
<evidence type="ECO:0000256" key="1">
    <source>
        <dbReference type="SAM" id="Coils"/>
    </source>
</evidence>
<keyword evidence="1" id="KW-0175">Coiled coil</keyword>
<dbReference type="Proteomes" id="UP001066276">
    <property type="component" value="Chromosome 4_2"/>
</dbReference>
<feature type="region of interest" description="Disordered" evidence="2">
    <location>
        <begin position="65"/>
        <end position="103"/>
    </location>
</feature>
<protein>
    <submittedName>
        <fullName evidence="3">Uncharacterized protein</fullName>
    </submittedName>
</protein>
<proteinExistence type="predicted"/>
<comment type="caution">
    <text evidence="3">The sequence shown here is derived from an EMBL/GenBank/DDBJ whole genome shotgun (WGS) entry which is preliminary data.</text>
</comment>
<dbReference type="AlphaFoldDB" id="A0AAV7SU72"/>
<feature type="compositionally biased region" description="Polar residues" evidence="2">
    <location>
        <begin position="65"/>
        <end position="74"/>
    </location>
</feature>